<reference evidence="3" key="1">
    <citation type="submission" date="2016-10" db="EMBL/GenBank/DDBJ databases">
        <authorList>
            <person name="Varghese N."/>
            <person name="Submissions S."/>
        </authorList>
    </citation>
    <scope>NUCLEOTIDE SEQUENCE [LARGE SCALE GENOMIC DNA]</scope>
    <source>
        <strain evidence="3">UNC267MFSha1.1M11</strain>
    </source>
</reference>
<proteinExistence type="predicted"/>
<dbReference type="AlphaFoldDB" id="A0A1G4WYB4"/>
<keyword evidence="1" id="KW-0812">Transmembrane</keyword>
<dbReference type="Proteomes" id="UP000199707">
    <property type="component" value="Unassembled WGS sequence"/>
</dbReference>
<evidence type="ECO:0000313" key="2">
    <source>
        <dbReference type="EMBL" id="SCX31228.1"/>
    </source>
</evidence>
<organism evidence="2 3">
    <name type="scientific">Mycolicibacterium fluoranthenivorans</name>
    <dbReference type="NCBI Taxonomy" id="258505"/>
    <lineage>
        <taxon>Bacteria</taxon>
        <taxon>Bacillati</taxon>
        <taxon>Actinomycetota</taxon>
        <taxon>Actinomycetes</taxon>
        <taxon>Mycobacteriales</taxon>
        <taxon>Mycobacteriaceae</taxon>
        <taxon>Mycolicibacterium</taxon>
    </lineage>
</organism>
<dbReference type="STRING" id="1502745.SAMN02799620_05248"/>
<feature type="transmembrane region" description="Helical" evidence="1">
    <location>
        <begin position="26"/>
        <end position="48"/>
    </location>
</feature>
<protein>
    <submittedName>
        <fullName evidence="2">Uncharacterized protein</fullName>
    </submittedName>
</protein>
<evidence type="ECO:0000313" key="3">
    <source>
        <dbReference type="Proteomes" id="UP000199707"/>
    </source>
</evidence>
<name>A0A1G4WYB4_9MYCO</name>
<keyword evidence="1" id="KW-0472">Membrane</keyword>
<accession>A0A1G4WYB4</accession>
<evidence type="ECO:0000256" key="1">
    <source>
        <dbReference type="SAM" id="Phobius"/>
    </source>
</evidence>
<keyword evidence="1" id="KW-1133">Transmembrane helix</keyword>
<dbReference type="EMBL" id="FMUB01000013">
    <property type="protein sequence ID" value="SCX31228.1"/>
    <property type="molecule type" value="Genomic_DNA"/>
</dbReference>
<sequence>MPTTGVRADDGVTIESSKGNVMKMNVFRASGIAVIAAAAGIGLAPAAAAAPDPACNRVSITCAGSGDYSANFTEPVSQPDPYAFLFWQQP</sequence>
<gene>
    <name evidence="2" type="ORF">SAMN02799620_05248</name>
</gene>